<proteinExistence type="predicted"/>
<gene>
    <name evidence="1" type="ORF">ANE_LOCUS23413</name>
</gene>
<dbReference type="AlphaFoldDB" id="A0A565CH54"/>
<evidence type="ECO:0000313" key="1">
    <source>
        <dbReference type="EMBL" id="VVB12969.1"/>
    </source>
</evidence>
<keyword evidence="2" id="KW-1185">Reference proteome</keyword>
<reference evidence="1" key="1">
    <citation type="submission" date="2019-07" db="EMBL/GenBank/DDBJ databases">
        <authorList>
            <person name="Dittberner H."/>
        </authorList>
    </citation>
    <scope>NUCLEOTIDE SEQUENCE [LARGE SCALE GENOMIC DNA]</scope>
</reference>
<dbReference type="Proteomes" id="UP000489600">
    <property type="component" value="Unassembled WGS sequence"/>
</dbReference>
<organism evidence="1 2">
    <name type="scientific">Arabis nemorensis</name>
    <dbReference type="NCBI Taxonomy" id="586526"/>
    <lineage>
        <taxon>Eukaryota</taxon>
        <taxon>Viridiplantae</taxon>
        <taxon>Streptophyta</taxon>
        <taxon>Embryophyta</taxon>
        <taxon>Tracheophyta</taxon>
        <taxon>Spermatophyta</taxon>
        <taxon>Magnoliopsida</taxon>
        <taxon>eudicotyledons</taxon>
        <taxon>Gunneridae</taxon>
        <taxon>Pentapetalae</taxon>
        <taxon>rosids</taxon>
        <taxon>malvids</taxon>
        <taxon>Brassicales</taxon>
        <taxon>Brassicaceae</taxon>
        <taxon>Arabideae</taxon>
        <taxon>Arabis</taxon>
    </lineage>
</organism>
<evidence type="ECO:0000313" key="2">
    <source>
        <dbReference type="Proteomes" id="UP000489600"/>
    </source>
</evidence>
<dbReference type="EMBL" id="CABITT030000008">
    <property type="protein sequence ID" value="VVB12969.1"/>
    <property type="molecule type" value="Genomic_DNA"/>
</dbReference>
<name>A0A565CH54_9BRAS</name>
<sequence>MRCFWSSVSVSVSVDSRFVAVDDDGGEIGVAVAGLTARCSEAENKAAVVVRVTKVVLRREGLGFDDDDDEEEALMERDGGGFCRIWYEFGLGWNLM</sequence>
<comment type="caution">
    <text evidence="1">The sequence shown here is derived from an EMBL/GenBank/DDBJ whole genome shotgun (WGS) entry which is preliminary data.</text>
</comment>
<accession>A0A565CH54</accession>
<protein>
    <submittedName>
        <fullName evidence="1">Uncharacterized protein</fullName>
    </submittedName>
</protein>